<dbReference type="Proteomes" id="UP000436822">
    <property type="component" value="Unassembled WGS sequence"/>
</dbReference>
<reference evidence="1 2" key="1">
    <citation type="submission" date="2019-12" db="EMBL/GenBank/DDBJ databases">
        <title>Litoreibacter badius sp. nov., a novel bacteriochlorophyll a-containing bacterium in the genus Litoreibacter.</title>
        <authorList>
            <person name="Kanamuro M."/>
            <person name="Takabe Y."/>
            <person name="Mori K."/>
            <person name="Takaichi S."/>
            <person name="Hanada S."/>
        </authorList>
    </citation>
    <scope>NUCLEOTIDE SEQUENCE [LARGE SCALE GENOMIC DNA]</scope>
    <source>
        <strain evidence="1 2">K6</strain>
    </source>
</reference>
<organism evidence="1 2">
    <name type="scientific">Litoreibacter roseus</name>
    <dbReference type="NCBI Taxonomy" id="2601869"/>
    <lineage>
        <taxon>Bacteria</taxon>
        <taxon>Pseudomonadati</taxon>
        <taxon>Pseudomonadota</taxon>
        <taxon>Alphaproteobacteria</taxon>
        <taxon>Rhodobacterales</taxon>
        <taxon>Roseobacteraceae</taxon>
        <taxon>Litoreibacter</taxon>
    </lineage>
</organism>
<sequence>MTETVLILGSGPDVVTCRDWDRTPFDHIIAINNAWAVRPDWDSLIYPEDFPEDRRPAPRRGQRHVTALDYVPAQNSYGGFVYAGGTMAFTAGYWALHHFRPNVIAYLGCDMVYNRKGGTHFYGTGAADPLRADISLQSLEAKSARLKVMAAEQGCAMINLSGQKSRLVFPRSTPEDLRRAKAECWSGSAADAARAAERDLGYMVLSGRYWEVQDQFDAAALRRIDDLWMNAASASKEIAEAHA</sequence>
<dbReference type="RefSeq" id="WP_159804528.1">
    <property type="nucleotide sequence ID" value="NZ_BLJE01000001.1"/>
</dbReference>
<dbReference type="OrthoDB" id="6638257at2"/>
<name>A0A6N6JC05_9RHOB</name>
<accession>A0A6N6JC05</accession>
<keyword evidence="2" id="KW-1185">Reference proteome</keyword>
<evidence type="ECO:0000313" key="1">
    <source>
        <dbReference type="EMBL" id="GFE63604.1"/>
    </source>
</evidence>
<dbReference type="AlphaFoldDB" id="A0A6N6JC05"/>
<proteinExistence type="predicted"/>
<protein>
    <submittedName>
        <fullName evidence="1">Uncharacterized protein</fullName>
    </submittedName>
</protein>
<evidence type="ECO:0000313" key="2">
    <source>
        <dbReference type="Proteomes" id="UP000436822"/>
    </source>
</evidence>
<comment type="caution">
    <text evidence="1">The sequence shown here is derived from an EMBL/GenBank/DDBJ whole genome shotgun (WGS) entry which is preliminary data.</text>
</comment>
<gene>
    <name evidence="1" type="ORF">KIN_06780</name>
</gene>
<dbReference type="EMBL" id="BLJE01000001">
    <property type="protein sequence ID" value="GFE63604.1"/>
    <property type="molecule type" value="Genomic_DNA"/>
</dbReference>